<dbReference type="SUPFAM" id="SSF48452">
    <property type="entry name" value="TPR-like"/>
    <property type="match status" value="2"/>
</dbReference>
<keyword evidence="5" id="KW-1185">Reference proteome</keyword>
<dbReference type="Gene3D" id="1.25.40.10">
    <property type="entry name" value="Tetratricopeptide repeat domain"/>
    <property type="match status" value="2"/>
</dbReference>
<evidence type="ECO:0000256" key="3">
    <source>
        <dbReference type="PROSITE-ProRule" id="PRU00339"/>
    </source>
</evidence>
<gene>
    <name evidence="4" type="ORF">MEDL_7534</name>
</gene>
<name>A0A8S3Q9W7_MYTED</name>
<dbReference type="Proteomes" id="UP000683360">
    <property type="component" value="Unassembled WGS sequence"/>
</dbReference>
<dbReference type="OrthoDB" id="5986190at2759"/>
<reference evidence="4" key="1">
    <citation type="submission" date="2021-03" db="EMBL/GenBank/DDBJ databases">
        <authorList>
            <person name="Bekaert M."/>
        </authorList>
    </citation>
    <scope>NUCLEOTIDE SEQUENCE</scope>
</reference>
<accession>A0A8S3Q9W7</accession>
<dbReference type="SMART" id="SM00028">
    <property type="entry name" value="TPR"/>
    <property type="match status" value="2"/>
</dbReference>
<sequence length="205" mass="23125">MYNDAINRQNRIRSPGQKLQLCEGLLGLSTVYIHKEDMFEAKILMTRALELATFVLGKKHHFVAAILTKLGQLSYKQGRVDEALAYYMQDLKVTRSEVGTNHPRTAAVLNEIGLVYDDKNDVMAGQLYEAALSIILETYGNNYLGTGSIRYNLGAFYFGTNHFEKARFQFTESYKIHVMFLGDNHPDTVAVKEALNTVSAMTKTK</sequence>
<evidence type="ECO:0000313" key="4">
    <source>
        <dbReference type="EMBL" id="CAG2192362.1"/>
    </source>
</evidence>
<keyword evidence="2 3" id="KW-0802">TPR repeat</keyword>
<evidence type="ECO:0008006" key="6">
    <source>
        <dbReference type="Google" id="ProtNLM"/>
    </source>
</evidence>
<dbReference type="Pfam" id="PF13424">
    <property type="entry name" value="TPR_12"/>
    <property type="match status" value="2"/>
</dbReference>
<feature type="repeat" description="TPR" evidence="3">
    <location>
        <begin position="64"/>
        <end position="97"/>
    </location>
</feature>
<dbReference type="InterPro" id="IPR019734">
    <property type="entry name" value="TPR_rpt"/>
</dbReference>
<evidence type="ECO:0000313" key="5">
    <source>
        <dbReference type="Proteomes" id="UP000683360"/>
    </source>
</evidence>
<evidence type="ECO:0000256" key="1">
    <source>
        <dbReference type="ARBA" id="ARBA00022737"/>
    </source>
</evidence>
<organism evidence="4 5">
    <name type="scientific">Mytilus edulis</name>
    <name type="common">Blue mussel</name>
    <dbReference type="NCBI Taxonomy" id="6550"/>
    <lineage>
        <taxon>Eukaryota</taxon>
        <taxon>Metazoa</taxon>
        <taxon>Spiralia</taxon>
        <taxon>Lophotrochozoa</taxon>
        <taxon>Mollusca</taxon>
        <taxon>Bivalvia</taxon>
        <taxon>Autobranchia</taxon>
        <taxon>Pteriomorphia</taxon>
        <taxon>Mytilida</taxon>
        <taxon>Mytiloidea</taxon>
        <taxon>Mytilidae</taxon>
        <taxon>Mytilinae</taxon>
        <taxon>Mytilus</taxon>
    </lineage>
</organism>
<dbReference type="EMBL" id="CAJPWZ010000382">
    <property type="protein sequence ID" value="CAG2192362.1"/>
    <property type="molecule type" value="Genomic_DNA"/>
</dbReference>
<dbReference type="PROSITE" id="PS50005">
    <property type="entry name" value="TPR"/>
    <property type="match status" value="1"/>
</dbReference>
<protein>
    <recommendedName>
        <fullName evidence="6">Kinesin light chain</fullName>
    </recommendedName>
</protein>
<dbReference type="InterPro" id="IPR011990">
    <property type="entry name" value="TPR-like_helical_dom_sf"/>
</dbReference>
<dbReference type="AlphaFoldDB" id="A0A8S3Q9W7"/>
<proteinExistence type="predicted"/>
<evidence type="ECO:0000256" key="2">
    <source>
        <dbReference type="ARBA" id="ARBA00022803"/>
    </source>
</evidence>
<keyword evidence="1" id="KW-0677">Repeat</keyword>
<comment type="caution">
    <text evidence="4">The sequence shown here is derived from an EMBL/GenBank/DDBJ whole genome shotgun (WGS) entry which is preliminary data.</text>
</comment>
<dbReference type="PANTHER" id="PTHR45641:SF19">
    <property type="entry name" value="NEPHROCYSTIN-3"/>
    <property type="match status" value="1"/>
</dbReference>
<dbReference type="PANTHER" id="PTHR45641">
    <property type="entry name" value="TETRATRICOPEPTIDE REPEAT PROTEIN (AFU_ORTHOLOGUE AFUA_6G03870)"/>
    <property type="match status" value="1"/>
</dbReference>